<evidence type="ECO:0000313" key="2">
    <source>
        <dbReference type="Proteomes" id="UP000887577"/>
    </source>
</evidence>
<sequence>MLYWEYRRIFRQKWRHLRPIPEGASYQTISRSRIFVTFVLFFVAWKSMGIYLNEKLLYNKDETTGEFRYFKPQEMKAIVKAKRMAFDTDTKKETLLTIEDVTVFPLDDE</sequence>
<keyword evidence="1" id="KW-1133">Transmembrane helix</keyword>
<organism evidence="2 3">
    <name type="scientific">Panagrolaimus superbus</name>
    <dbReference type="NCBI Taxonomy" id="310955"/>
    <lineage>
        <taxon>Eukaryota</taxon>
        <taxon>Metazoa</taxon>
        <taxon>Ecdysozoa</taxon>
        <taxon>Nematoda</taxon>
        <taxon>Chromadorea</taxon>
        <taxon>Rhabditida</taxon>
        <taxon>Tylenchina</taxon>
        <taxon>Panagrolaimomorpha</taxon>
        <taxon>Panagrolaimoidea</taxon>
        <taxon>Panagrolaimidae</taxon>
        <taxon>Panagrolaimus</taxon>
    </lineage>
</organism>
<accession>A0A914YNT2</accession>
<dbReference type="Proteomes" id="UP000887577">
    <property type="component" value="Unplaced"/>
</dbReference>
<dbReference type="WBParaSite" id="PSU_v2.g2512.t1">
    <property type="protein sequence ID" value="PSU_v2.g2512.t1"/>
    <property type="gene ID" value="PSU_v2.g2512"/>
</dbReference>
<reference evidence="3" key="1">
    <citation type="submission" date="2022-11" db="UniProtKB">
        <authorList>
            <consortium name="WormBaseParasite"/>
        </authorList>
    </citation>
    <scope>IDENTIFICATION</scope>
</reference>
<proteinExistence type="predicted"/>
<keyword evidence="1" id="KW-0472">Membrane</keyword>
<evidence type="ECO:0000313" key="3">
    <source>
        <dbReference type="WBParaSite" id="PSU_v2.g2512.t1"/>
    </source>
</evidence>
<keyword evidence="2" id="KW-1185">Reference proteome</keyword>
<protein>
    <submittedName>
        <fullName evidence="3">Uncharacterized protein</fullName>
    </submittedName>
</protein>
<name>A0A914YNT2_9BILA</name>
<feature type="transmembrane region" description="Helical" evidence="1">
    <location>
        <begin position="34"/>
        <end position="52"/>
    </location>
</feature>
<dbReference type="AlphaFoldDB" id="A0A914YNT2"/>
<evidence type="ECO:0000256" key="1">
    <source>
        <dbReference type="SAM" id="Phobius"/>
    </source>
</evidence>
<keyword evidence="1" id="KW-0812">Transmembrane</keyword>